<gene>
    <name evidence="2" type="ORF">K0B96_06965</name>
</gene>
<protein>
    <recommendedName>
        <fullName evidence="1">Alpha-L-glutamate ligase-related protein ATP-grasp domain-containing protein</fullName>
    </recommendedName>
</protein>
<reference evidence="2" key="1">
    <citation type="submission" date="2021-08" db="EMBL/GenBank/DDBJ databases">
        <title>Genome of a novel bacterium of the phylum Verrucomicrobia, Oleiharenicola sp. KSB-15.</title>
        <authorList>
            <person name="Chung J.-H."/>
            <person name="Ahn J.-H."/>
            <person name="Yoon Y."/>
            <person name="Kim D.-Y."/>
            <person name="An S.-H."/>
            <person name="Park I."/>
            <person name="Yeon J."/>
        </authorList>
    </citation>
    <scope>NUCLEOTIDE SEQUENCE</scope>
    <source>
        <strain evidence="2">KSB-15</strain>
    </source>
</reference>
<organism evidence="2 3">
    <name type="scientific">Horticoccus luteus</name>
    <dbReference type="NCBI Taxonomy" id="2862869"/>
    <lineage>
        <taxon>Bacteria</taxon>
        <taxon>Pseudomonadati</taxon>
        <taxon>Verrucomicrobiota</taxon>
        <taxon>Opitutia</taxon>
        <taxon>Opitutales</taxon>
        <taxon>Opitutaceae</taxon>
        <taxon>Horticoccus</taxon>
    </lineage>
</organism>
<accession>A0A8F9TY91</accession>
<keyword evidence="3" id="KW-1185">Reference proteome</keyword>
<dbReference type="SUPFAM" id="SSF56059">
    <property type="entry name" value="Glutathione synthetase ATP-binding domain-like"/>
    <property type="match status" value="1"/>
</dbReference>
<feature type="domain" description="Alpha-L-glutamate ligase-related protein ATP-grasp" evidence="1">
    <location>
        <begin position="149"/>
        <end position="400"/>
    </location>
</feature>
<dbReference type="RefSeq" id="WP_220165389.1">
    <property type="nucleotide sequence ID" value="NZ_CP080507.1"/>
</dbReference>
<name>A0A8F9TY91_9BACT</name>
<evidence type="ECO:0000313" key="3">
    <source>
        <dbReference type="Proteomes" id="UP000825051"/>
    </source>
</evidence>
<evidence type="ECO:0000259" key="1">
    <source>
        <dbReference type="Pfam" id="PF14397"/>
    </source>
</evidence>
<proteinExistence type="predicted"/>
<dbReference type="InterPro" id="IPR039523">
    <property type="entry name" value="RimK-rel_E_lig_ATP-grasp"/>
</dbReference>
<sequence length="432" mass="48596">MKSPRRNIWSYPVLRLVAYDRCRVAAPWFAWRYARTNAAYLRRLACLIEQNHFVNVRSWERWAAALLYFPLSLVHIVKAMRLHGPRLRFAYSIPLRRQFFQLVHLAWRHALRPQVYYYLRLQSQPGRRLAQYLDPAELHHLQRTITTNSTERIEDKLAFHLAASPAGLPLVPLLAIFDHGRQETPPASALFVDWEQDLIVKPTSGYSGSGLRGFRYDHNRYTCVESGNVYTREELAGELSATSAGQTLIVQPWLRNHESLARFSTGALCNFRVVTARNAIGGFEVIMAALRFPIRSELTCAEQNVTLCTAVDLVSGKLAAAEAKDPGVGRLDLHPMTGQPIEGFIVDAWPEIRALALRAHEEFAEFPFIGWDIAHSNLGLVLLEGSTLWGGYLAQMSGSAPLGASRFASLYLENLHALNSGQRLAEPAEVGL</sequence>
<dbReference type="Pfam" id="PF14397">
    <property type="entry name" value="ATPgrasp_ST"/>
    <property type="match status" value="1"/>
</dbReference>
<dbReference type="AlphaFoldDB" id="A0A8F9TY91"/>
<dbReference type="EMBL" id="CP080507">
    <property type="protein sequence ID" value="QYM80345.1"/>
    <property type="molecule type" value="Genomic_DNA"/>
</dbReference>
<dbReference type="KEGG" id="ole:K0B96_06965"/>
<evidence type="ECO:0000313" key="2">
    <source>
        <dbReference type="EMBL" id="QYM80345.1"/>
    </source>
</evidence>
<dbReference type="Proteomes" id="UP000825051">
    <property type="component" value="Chromosome"/>
</dbReference>